<gene>
    <name evidence="2" type="ORF">JXQ802_LOCUS36142</name>
    <name evidence="1" type="ORF">PYM288_LOCUS23315</name>
</gene>
<proteinExistence type="predicted"/>
<protein>
    <submittedName>
        <fullName evidence="2">Uncharacterized protein</fullName>
    </submittedName>
</protein>
<dbReference type="Proteomes" id="UP000663854">
    <property type="component" value="Unassembled WGS sequence"/>
</dbReference>
<evidence type="ECO:0000313" key="2">
    <source>
        <dbReference type="EMBL" id="CAF1425901.1"/>
    </source>
</evidence>
<evidence type="ECO:0000313" key="3">
    <source>
        <dbReference type="Proteomes" id="UP000663870"/>
    </source>
</evidence>
<keyword evidence="3" id="KW-1185">Reference proteome</keyword>
<dbReference type="Proteomes" id="UP000663870">
    <property type="component" value="Unassembled WGS sequence"/>
</dbReference>
<accession>A0A815MP20</accession>
<name>A0A815MP20_9BILA</name>
<sequence length="91" mass="10440">MVTNTTILYKQYQNKVFSQAKETHEEVVLAMKNFNYGEVIVEMQAIQSSDIVGEVLFQQAKRALNLILNDLMEATRHKAITIGNDIPREKK</sequence>
<dbReference type="EMBL" id="CAJNOH010001070">
    <property type="protein sequence ID" value="CAF1171817.1"/>
    <property type="molecule type" value="Genomic_DNA"/>
</dbReference>
<evidence type="ECO:0000313" key="1">
    <source>
        <dbReference type="EMBL" id="CAF1171817.1"/>
    </source>
</evidence>
<comment type="caution">
    <text evidence="2">The sequence shown here is derived from an EMBL/GenBank/DDBJ whole genome shotgun (WGS) entry which is preliminary data.</text>
</comment>
<dbReference type="EMBL" id="CAJNOL010001835">
    <property type="protein sequence ID" value="CAF1425901.1"/>
    <property type="molecule type" value="Genomic_DNA"/>
</dbReference>
<dbReference type="AlphaFoldDB" id="A0A815MP20"/>
<reference evidence="2" key="1">
    <citation type="submission" date="2021-02" db="EMBL/GenBank/DDBJ databases">
        <authorList>
            <person name="Nowell W R."/>
        </authorList>
    </citation>
    <scope>NUCLEOTIDE SEQUENCE</scope>
</reference>
<organism evidence="2 3">
    <name type="scientific">Rotaria sordida</name>
    <dbReference type="NCBI Taxonomy" id="392033"/>
    <lineage>
        <taxon>Eukaryota</taxon>
        <taxon>Metazoa</taxon>
        <taxon>Spiralia</taxon>
        <taxon>Gnathifera</taxon>
        <taxon>Rotifera</taxon>
        <taxon>Eurotatoria</taxon>
        <taxon>Bdelloidea</taxon>
        <taxon>Philodinida</taxon>
        <taxon>Philodinidae</taxon>
        <taxon>Rotaria</taxon>
    </lineage>
</organism>